<protein>
    <recommendedName>
        <fullName evidence="2">protein-tyrosine-phosphatase</fullName>
        <ecNumber evidence="2">3.1.3.48</ecNumber>
    </recommendedName>
</protein>
<keyword evidence="12" id="KW-1185">Reference proteome</keyword>
<dbReference type="PROSITE" id="PS50056">
    <property type="entry name" value="TYR_PHOSPHATASE_2"/>
    <property type="match status" value="1"/>
</dbReference>
<feature type="domain" description="Tyrosine specific protein phosphatases" evidence="10">
    <location>
        <begin position="209"/>
        <end position="286"/>
    </location>
</feature>
<evidence type="ECO:0000313" key="11">
    <source>
        <dbReference type="EMBL" id="AWP10160.1"/>
    </source>
</evidence>
<dbReference type="InterPro" id="IPR003595">
    <property type="entry name" value="Tyr_Pase_cat"/>
</dbReference>
<keyword evidence="4" id="KW-0597">Phosphoprotein</keyword>
<feature type="compositionally biased region" description="Pro residues" evidence="8">
    <location>
        <begin position="813"/>
        <end position="828"/>
    </location>
</feature>
<dbReference type="InterPro" id="IPR000387">
    <property type="entry name" value="Tyr_Pase_dom"/>
</dbReference>
<feature type="region of interest" description="Disordered" evidence="8">
    <location>
        <begin position="644"/>
        <end position="676"/>
    </location>
</feature>
<evidence type="ECO:0000259" key="9">
    <source>
        <dbReference type="PROSITE" id="PS50055"/>
    </source>
</evidence>
<feature type="compositionally biased region" description="Basic residues" evidence="8">
    <location>
        <begin position="800"/>
        <end position="810"/>
    </location>
</feature>
<gene>
    <name evidence="11" type="ORF">SMAX5B_014739</name>
</gene>
<dbReference type="SUPFAM" id="SSF52799">
    <property type="entry name" value="(Phosphotyrosine protein) phosphatases II"/>
    <property type="match status" value="1"/>
</dbReference>
<dbReference type="EMBL" id="CP026253">
    <property type="protein sequence ID" value="AWP10160.1"/>
    <property type="molecule type" value="Genomic_DNA"/>
</dbReference>
<dbReference type="Proteomes" id="UP000246464">
    <property type="component" value="Chromosome 11"/>
</dbReference>
<dbReference type="PANTHER" id="PTHR45983">
    <property type="entry name" value="TYROSINE PHOSPHATSE N18, PUTATIVE-RELATED"/>
    <property type="match status" value="1"/>
</dbReference>
<feature type="region of interest" description="Disordered" evidence="8">
    <location>
        <begin position="394"/>
        <end position="435"/>
    </location>
</feature>
<dbReference type="STRING" id="52904.ENSSMAP00000033918"/>
<dbReference type="GO" id="GO:0050868">
    <property type="term" value="P:negative regulation of T cell activation"/>
    <property type="evidence" value="ECO:0007669"/>
    <property type="project" value="TreeGrafter"/>
</dbReference>
<evidence type="ECO:0000256" key="6">
    <source>
        <dbReference type="ARBA" id="ARBA00022912"/>
    </source>
</evidence>
<dbReference type="EC" id="3.1.3.48" evidence="2"/>
<reference evidence="11 12" key="1">
    <citation type="submission" date="2017-12" db="EMBL/GenBank/DDBJ databases">
        <title>Integrating genomic resources of turbot (Scophthalmus maximus) in depth evaluation of genetic and physical mapping variation across individuals.</title>
        <authorList>
            <person name="Martinez P."/>
        </authorList>
    </citation>
    <scope>NUCLEOTIDE SEQUENCE [LARGE SCALE GENOMIC DNA]</scope>
</reference>
<keyword evidence="6" id="KW-0904">Protein phosphatase</keyword>
<evidence type="ECO:0000256" key="4">
    <source>
        <dbReference type="ARBA" id="ARBA00022553"/>
    </source>
</evidence>
<feature type="region of interest" description="Disordered" evidence="8">
    <location>
        <begin position="450"/>
        <end position="519"/>
    </location>
</feature>
<evidence type="ECO:0000256" key="7">
    <source>
        <dbReference type="ARBA" id="ARBA00034734"/>
    </source>
</evidence>
<organism evidence="11 12">
    <name type="scientific">Scophthalmus maximus</name>
    <name type="common">Turbot</name>
    <name type="synonym">Psetta maxima</name>
    <dbReference type="NCBI Taxonomy" id="52904"/>
    <lineage>
        <taxon>Eukaryota</taxon>
        <taxon>Metazoa</taxon>
        <taxon>Chordata</taxon>
        <taxon>Craniata</taxon>
        <taxon>Vertebrata</taxon>
        <taxon>Euteleostomi</taxon>
        <taxon>Actinopterygii</taxon>
        <taxon>Neopterygii</taxon>
        <taxon>Teleostei</taxon>
        <taxon>Neoteleostei</taxon>
        <taxon>Acanthomorphata</taxon>
        <taxon>Carangaria</taxon>
        <taxon>Pleuronectiformes</taxon>
        <taxon>Pleuronectoidei</taxon>
        <taxon>Scophthalmidae</taxon>
        <taxon>Scophthalmus</taxon>
    </lineage>
</organism>
<name>A0A2U9C2B6_SCOMX</name>
<dbReference type="Gene3D" id="3.90.190.10">
    <property type="entry name" value="Protein tyrosine phosphatase superfamily"/>
    <property type="match status" value="1"/>
</dbReference>
<evidence type="ECO:0000256" key="3">
    <source>
        <dbReference type="ARBA" id="ARBA00022490"/>
    </source>
</evidence>
<evidence type="ECO:0000256" key="2">
    <source>
        <dbReference type="ARBA" id="ARBA00013064"/>
    </source>
</evidence>
<dbReference type="SMART" id="SM00404">
    <property type="entry name" value="PTPc_motif"/>
    <property type="match status" value="1"/>
</dbReference>
<comment type="similarity">
    <text evidence="7">Belongs to the protein-tyrosine phosphatase family. Non-receptor class 4 subfamily.</text>
</comment>
<dbReference type="InterPro" id="IPR047170">
    <property type="entry name" value="PTN12/18/22"/>
</dbReference>
<dbReference type="Pfam" id="PF00102">
    <property type="entry name" value="Y_phosphatase"/>
    <property type="match status" value="1"/>
</dbReference>
<feature type="compositionally biased region" description="Pro residues" evidence="8">
    <location>
        <begin position="352"/>
        <end position="364"/>
    </location>
</feature>
<keyword evidence="3" id="KW-0963">Cytoplasm</keyword>
<dbReference type="PRINTS" id="PR00700">
    <property type="entry name" value="PRTYPHPHTASE"/>
</dbReference>
<feature type="region of interest" description="Disordered" evidence="8">
    <location>
        <begin position="773"/>
        <end position="855"/>
    </location>
</feature>
<dbReference type="GO" id="GO:0050852">
    <property type="term" value="P:T cell receptor signaling pathway"/>
    <property type="evidence" value="ECO:0007669"/>
    <property type="project" value="TreeGrafter"/>
</dbReference>
<evidence type="ECO:0000256" key="5">
    <source>
        <dbReference type="ARBA" id="ARBA00022801"/>
    </source>
</evidence>
<evidence type="ECO:0000256" key="8">
    <source>
        <dbReference type="SAM" id="MobiDB-lite"/>
    </source>
</evidence>
<dbReference type="PROSITE" id="PS50055">
    <property type="entry name" value="TYR_PHOSPHATASE_PTP"/>
    <property type="match status" value="1"/>
</dbReference>
<proteinExistence type="inferred from homology"/>
<keyword evidence="11" id="KW-0675">Receptor</keyword>
<dbReference type="FunFam" id="3.90.190.10:FF:000045">
    <property type="entry name" value="Tyrosine-protein phosphatase non-receptor type 12"/>
    <property type="match status" value="1"/>
</dbReference>
<evidence type="ECO:0000256" key="1">
    <source>
        <dbReference type="ARBA" id="ARBA00004496"/>
    </source>
</evidence>
<evidence type="ECO:0000259" key="10">
    <source>
        <dbReference type="PROSITE" id="PS50056"/>
    </source>
</evidence>
<keyword evidence="5" id="KW-0378">Hydrolase</keyword>
<dbReference type="SMART" id="SM00194">
    <property type="entry name" value="PTPc"/>
    <property type="match status" value="1"/>
</dbReference>
<dbReference type="InterPro" id="IPR000242">
    <property type="entry name" value="PTP_cat"/>
</dbReference>
<feature type="domain" description="Tyrosine-protein phosphatase" evidence="9">
    <location>
        <begin position="30"/>
        <end position="295"/>
    </location>
</feature>
<sequence>MEEQQAWILRGFLLQLETQEAADEEAPNGFAGEFARLKIQSTRYRMEKTFPTKTAEKQDNIKKNRYKDIVPFDHSRVRLTLTTAENDTDYINASFIEGESGPRAYIATQGPLPHTVLDFLRMLWEYDVKVVVMACREFEMAKKKSERYWPQKQEQPFVCEPFTVYCDSEENKGDYLTRMLRLTHRNCSRTLTQLHYVNWPDHGVPDAIPPILEMLQEMRSYQDHGDVPICIHCSAGCGRTGALCAIDYTWNLLKKQMITPDFNIYDLVKNMRTQRPSVVQTKEQYELVYRTIKLLFQRHLQSMDAQKCKNEVTMVPCAVTPGAGYKLLDPSPELVLLPKLRHLRDEEREDAPPPPPPPPHPPLPQASELLALQANDAPMERQQGHLLRASPDTAVTSQVLQQQGPRTSPALVHASQGAAAARESESVPSPNPLPSPAVAEAMCAMVEDPYFDTSMSSPSPEAVPADSTEDTNQPTVGPVFGAPSPPLNDRTPRHIPRGSDAAEAHADEEAPPPLPERTPESYVLAVDTDPSDRLSVIIPPNAAAEAVRGFGGSPPSPVPPLPERTPESFELDVDQATAEHIVKVRPVVILNRIGTSSEWSGYSEPAAGAAQRETTPWVRSKSQKVKMTFTVPVTCLHLASSETADPHPVNLPLDPTTPPPPLLPHTADSPTPSLPDRTPESFILKADTTAPEETSAFCLPPMETRRASPRAGRSHEWDGNSQPKKFLDVVMSRSKSVRAKGSRQEPLTAAWQLAPPTVVVTGAGSAQAEQHDVNCGPSLGAETPGNNAGRGHEKGMSRTRSLKFFRHKQKSPVAPPPLLNQPAAPPPTSSSLFNFGFGNRFRKPKGPRSYPESWF</sequence>
<evidence type="ECO:0000313" key="12">
    <source>
        <dbReference type="Proteomes" id="UP000246464"/>
    </source>
</evidence>
<comment type="subcellular location">
    <subcellularLocation>
        <location evidence="1">Cytoplasm</location>
    </subcellularLocation>
</comment>
<dbReference type="OMA" id="MSSEWFG"/>
<dbReference type="AlphaFoldDB" id="A0A2U9C2B6"/>
<dbReference type="PANTHER" id="PTHR45983:SF1">
    <property type="entry name" value="TYROSINE-PROTEIN PHOSPHATASE NON-RECEPTOR TYPE 22"/>
    <property type="match status" value="1"/>
</dbReference>
<dbReference type="InterPro" id="IPR029021">
    <property type="entry name" value="Prot-tyrosine_phosphatase-like"/>
</dbReference>
<feature type="region of interest" description="Disordered" evidence="8">
    <location>
        <begin position="345"/>
        <end position="365"/>
    </location>
</feature>
<dbReference type="InterPro" id="IPR016130">
    <property type="entry name" value="Tyr_Pase_AS"/>
</dbReference>
<dbReference type="GO" id="GO:0005737">
    <property type="term" value="C:cytoplasm"/>
    <property type="evidence" value="ECO:0007669"/>
    <property type="project" value="UniProtKB-SubCell"/>
</dbReference>
<dbReference type="PROSITE" id="PS00383">
    <property type="entry name" value="TYR_PHOSPHATASE_1"/>
    <property type="match status" value="1"/>
</dbReference>
<dbReference type="GO" id="GO:0005634">
    <property type="term" value="C:nucleus"/>
    <property type="evidence" value="ECO:0007669"/>
    <property type="project" value="TreeGrafter"/>
</dbReference>
<feature type="compositionally biased region" description="Polar residues" evidence="8">
    <location>
        <begin position="394"/>
        <end position="406"/>
    </location>
</feature>
<accession>A0A2U9C2B6</accession>
<dbReference type="GO" id="GO:0004726">
    <property type="term" value="F:non-membrane spanning protein tyrosine phosphatase activity"/>
    <property type="evidence" value="ECO:0007669"/>
    <property type="project" value="InterPro"/>
</dbReference>